<dbReference type="SUPFAM" id="SSF63737">
    <property type="entry name" value="Leukotriene A4 hydrolase N-terminal domain"/>
    <property type="match status" value="1"/>
</dbReference>
<dbReference type="Gene3D" id="1.10.390.10">
    <property type="entry name" value="Neutral Protease Domain 2"/>
    <property type="match status" value="1"/>
</dbReference>
<evidence type="ECO:0000256" key="10">
    <source>
        <dbReference type="ARBA" id="ARBA00023049"/>
    </source>
</evidence>
<evidence type="ECO:0000256" key="4">
    <source>
        <dbReference type="ARBA" id="ARBA00012564"/>
    </source>
</evidence>
<dbReference type="PANTHER" id="PTHR11533:SF297">
    <property type="entry name" value="AMINOPEPTIDASE N"/>
    <property type="match status" value="1"/>
</dbReference>
<evidence type="ECO:0000256" key="11">
    <source>
        <dbReference type="ARBA" id="ARBA00029811"/>
    </source>
</evidence>
<keyword evidence="7" id="KW-0479">Metal-binding</keyword>
<dbReference type="GO" id="GO:0008270">
    <property type="term" value="F:zinc ion binding"/>
    <property type="evidence" value="ECO:0007669"/>
    <property type="project" value="InterPro"/>
</dbReference>
<keyword evidence="16" id="KW-1185">Reference proteome</keyword>
<dbReference type="EMBL" id="SOAN01000001">
    <property type="protein sequence ID" value="TDS87637.1"/>
    <property type="molecule type" value="Genomic_DNA"/>
</dbReference>
<feature type="domain" description="Aminopeptidase N-like N-terminal" evidence="14">
    <location>
        <begin position="19"/>
        <end position="187"/>
    </location>
</feature>
<evidence type="ECO:0000313" key="16">
    <source>
        <dbReference type="Proteomes" id="UP000294506"/>
    </source>
</evidence>
<keyword evidence="10" id="KW-0482">Metalloprotease</keyword>
<dbReference type="AlphaFoldDB" id="A0A4R7G875"/>
<dbReference type="Pfam" id="PF17900">
    <property type="entry name" value="Peptidase_M1_N"/>
    <property type="match status" value="1"/>
</dbReference>
<dbReference type="Proteomes" id="UP000294506">
    <property type="component" value="Unassembled WGS sequence"/>
</dbReference>
<evidence type="ECO:0000256" key="3">
    <source>
        <dbReference type="ARBA" id="ARBA00010136"/>
    </source>
</evidence>
<accession>A0A4R7G875</accession>
<dbReference type="CDD" id="cd09603">
    <property type="entry name" value="M1_APN_like"/>
    <property type="match status" value="1"/>
</dbReference>
<evidence type="ECO:0000256" key="7">
    <source>
        <dbReference type="ARBA" id="ARBA00022723"/>
    </source>
</evidence>
<dbReference type="SUPFAM" id="SSF55486">
    <property type="entry name" value="Metalloproteases ('zincins'), catalytic domain"/>
    <property type="match status" value="1"/>
</dbReference>
<dbReference type="RefSeq" id="WP_036474585.1">
    <property type="nucleotide sequence ID" value="NZ_SOAN01000001.1"/>
</dbReference>
<evidence type="ECO:0000256" key="2">
    <source>
        <dbReference type="ARBA" id="ARBA00001947"/>
    </source>
</evidence>
<protein>
    <recommendedName>
        <fullName evidence="5">Aminopeptidase N</fullName>
        <ecNumber evidence="4">3.4.11.2</ecNumber>
    </recommendedName>
    <alternativeName>
        <fullName evidence="11">Alanine aminopeptidase</fullName>
    </alternativeName>
    <alternativeName>
        <fullName evidence="12">Lysyl aminopeptidase</fullName>
    </alternativeName>
</protein>
<dbReference type="InterPro" id="IPR042097">
    <property type="entry name" value="Aminopeptidase_N-like_N_sf"/>
</dbReference>
<proteinExistence type="inferred from homology"/>
<keyword evidence="9" id="KW-0862">Zinc</keyword>
<feature type="domain" description="Peptidase M1 membrane alanine aminopeptidase" evidence="13">
    <location>
        <begin position="230"/>
        <end position="423"/>
    </location>
</feature>
<organism evidence="15 16">
    <name type="scientific">Nesterenkonia aurantiaca</name>
    <dbReference type="NCBI Taxonomy" id="1436010"/>
    <lineage>
        <taxon>Bacteria</taxon>
        <taxon>Bacillati</taxon>
        <taxon>Actinomycetota</taxon>
        <taxon>Actinomycetes</taxon>
        <taxon>Micrococcales</taxon>
        <taxon>Micrococcaceae</taxon>
        <taxon>Nesterenkonia</taxon>
    </lineage>
</organism>
<dbReference type="InterPro" id="IPR045357">
    <property type="entry name" value="Aminopeptidase_N-like_N"/>
</dbReference>
<dbReference type="PRINTS" id="PR00756">
    <property type="entry name" value="ALADIPTASE"/>
</dbReference>
<evidence type="ECO:0000256" key="6">
    <source>
        <dbReference type="ARBA" id="ARBA00022670"/>
    </source>
</evidence>
<gene>
    <name evidence="15" type="ORF">EV640_101425</name>
</gene>
<comment type="cofactor">
    <cofactor evidence="2">
        <name>Zn(2+)</name>
        <dbReference type="ChEBI" id="CHEBI:29105"/>
    </cofactor>
</comment>
<keyword evidence="8" id="KW-0378">Hydrolase</keyword>
<dbReference type="Pfam" id="PF01433">
    <property type="entry name" value="Peptidase_M1"/>
    <property type="match status" value="1"/>
</dbReference>
<dbReference type="InterPro" id="IPR027268">
    <property type="entry name" value="Peptidase_M4/M1_CTD_sf"/>
</dbReference>
<dbReference type="GO" id="GO:0016285">
    <property type="term" value="F:alanyl aminopeptidase activity"/>
    <property type="evidence" value="ECO:0007669"/>
    <property type="project" value="UniProtKB-EC"/>
</dbReference>
<evidence type="ECO:0000259" key="14">
    <source>
        <dbReference type="Pfam" id="PF17900"/>
    </source>
</evidence>
<evidence type="ECO:0000256" key="1">
    <source>
        <dbReference type="ARBA" id="ARBA00000098"/>
    </source>
</evidence>
<sequence>MSQPDPYTPTSGSAELKVEHYDLDLDYEVRPNRLTGHARLHVRVLTETSSIELDLCGLKVSQVLLDGTQTRYKQTRTKLVLPGRFATDQALIIDVDYRGKPRPRKGPWGAVGWEELSDGALVAGQPNGAATWFPCNDHPSDKSTYRCKVVLDSDYTAISNGELRQVTAEGSRTAWTWESDRPLATYLATVQIGAYRRGPIAAAAHPPARVPLGLACGEHQWQRAQDALAKQHAMLTVFERDFGEYPFSAYTVVVTDDELEIPLESQPLSILGANHLSPGWDSERLIAHELAHQWFGNSVTPRLWTDIWLNEGFASYAEWLWSEASGQLGADAHARAAHDRLASLPQNIVLADPSGPDMFDDRIYLRGALTLHALRMFSGEEMFFRVLRSWTAENRYGSVTTADFLDHAERVTGQPARSLLHGWLFEPMLPDLR</sequence>
<comment type="caution">
    <text evidence="15">The sequence shown here is derived from an EMBL/GenBank/DDBJ whole genome shotgun (WGS) entry which is preliminary data.</text>
</comment>
<dbReference type="GO" id="GO:0008237">
    <property type="term" value="F:metallopeptidase activity"/>
    <property type="evidence" value="ECO:0007669"/>
    <property type="project" value="UniProtKB-KW"/>
</dbReference>
<evidence type="ECO:0000313" key="15">
    <source>
        <dbReference type="EMBL" id="TDS87637.1"/>
    </source>
</evidence>
<evidence type="ECO:0000256" key="9">
    <source>
        <dbReference type="ARBA" id="ARBA00022833"/>
    </source>
</evidence>
<keyword evidence="6" id="KW-0645">Protease</keyword>
<dbReference type="InterPro" id="IPR050344">
    <property type="entry name" value="Peptidase_M1_aminopeptidases"/>
</dbReference>
<comment type="similarity">
    <text evidence="3">Belongs to the peptidase M1 family.</text>
</comment>
<reference evidence="15 16" key="1">
    <citation type="submission" date="2019-03" db="EMBL/GenBank/DDBJ databases">
        <title>Genomic Encyclopedia of Type Strains, Phase III (KMG-III): the genomes of soil and plant-associated and newly described type strains.</title>
        <authorList>
            <person name="Whitman W."/>
        </authorList>
    </citation>
    <scope>NUCLEOTIDE SEQUENCE [LARGE SCALE GENOMIC DNA]</scope>
    <source>
        <strain evidence="15 16">DSM 27373</strain>
    </source>
</reference>
<dbReference type="Gene3D" id="2.60.40.1730">
    <property type="entry name" value="tricorn interacting facor f3 domain"/>
    <property type="match status" value="1"/>
</dbReference>
<dbReference type="PANTHER" id="PTHR11533">
    <property type="entry name" value="PROTEASE M1 ZINC METALLOPROTEASE"/>
    <property type="match status" value="1"/>
</dbReference>
<dbReference type="GO" id="GO:0006508">
    <property type="term" value="P:proteolysis"/>
    <property type="evidence" value="ECO:0007669"/>
    <property type="project" value="UniProtKB-KW"/>
</dbReference>
<evidence type="ECO:0000259" key="13">
    <source>
        <dbReference type="Pfam" id="PF01433"/>
    </source>
</evidence>
<dbReference type="InterPro" id="IPR014782">
    <property type="entry name" value="Peptidase_M1_dom"/>
</dbReference>
<evidence type="ECO:0000256" key="5">
    <source>
        <dbReference type="ARBA" id="ARBA00015611"/>
    </source>
</evidence>
<name>A0A4R7G875_9MICC</name>
<comment type="catalytic activity">
    <reaction evidence="1">
        <text>Release of an N-terminal amino acid, Xaa-|-Yaa- from a peptide, amide or arylamide. Xaa is preferably Ala, but may be most amino acids including Pro (slow action). When a terminal hydrophobic residue is followed by a prolyl residue, the two may be released as an intact Xaa-Pro dipeptide.</text>
        <dbReference type="EC" id="3.4.11.2"/>
    </reaction>
</comment>
<dbReference type="InterPro" id="IPR001930">
    <property type="entry name" value="Peptidase_M1"/>
</dbReference>
<dbReference type="EC" id="3.4.11.2" evidence="4"/>
<evidence type="ECO:0000256" key="12">
    <source>
        <dbReference type="ARBA" id="ARBA00031533"/>
    </source>
</evidence>
<evidence type="ECO:0000256" key="8">
    <source>
        <dbReference type="ARBA" id="ARBA00022801"/>
    </source>
</evidence>